<feature type="transmembrane region" description="Helical" evidence="1">
    <location>
        <begin position="51"/>
        <end position="68"/>
    </location>
</feature>
<reference evidence="2" key="1">
    <citation type="submission" date="2021-09" db="EMBL/GenBank/DDBJ databases">
        <title>The genome of Mauremys mutica provides insights into the evolution of semi-aquatic lifestyle.</title>
        <authorList>
            <person name="Gong S."/>
            <person name="Gao Y."/>
        </authorList>
    </citation>
    <scope>NUCLEOTIDE SEQUENCE</scope>
    <source>
        <strain evidence="2">MM-2020</strain>
        <tissue evidence="2">Muscle</tissue>
    </source>
</reference>
<feature type="transmembrane region" description="Helical" evidence="1">
    <location>
        <begin position="80"/>
        <end position="99"/>
    </location>
</feature>
<accession>A0A9D3WZ40</accession>
<dbReference type="PANTHER" id="PTHR23320">
    <property type="entry name" value="MEMBRANE-SPANNING 4-DOMAINS SUBFAMILY A MS4A -RELATED"/>
    <property type="match status" value="1"/>
</dbReference>
<name>A0A9D3WZ40_9SAUR</name>
<dbReference type="EMBL" id="JAHDVG010000483">
    <property type="protein sequence ID" value="KAH1170707.1"/>
    <property type="molecule type" value="Genomic_DNA"/>
</dbReference>
<sequence length="182" mass="19746">MSELESLLHSFLRVQPRVFGAVLMVVGLLQVAFGTLFVIDNCAYTDSVGIHFFPGILLSLAGIIAIAVDRAPSMALMKACLVIQIIAAAVVMVINFLYLRDLLSYLSFACDLQDQLQNCRVHDQILIYCTGMRGIALFTATLGLCLTVSLAVFGCKAVCYQNSEDDVPIVALSSHEVKADPE</sequence>
<evidence type="ECO:0000313" key="2">
    <source>
        <dbReference type="EMBL" id="KAH1170707.1"/>
    </source>
</evidence>
<organism evidence="2 3">
    <name type="scientific">Mauremys mutica</name>
    <name type="common">yellowpond turtle</name>
    <dbReference type="NCBI Taxonomy" id="74926"/>
    <lineage>
        <taxon>Eukaryota</taxon>
        <taxon>Metazoa</taxon>
        <taxon>Chordata</taxon>
        <taxon>Craniata</taxon>
        <taxon>Vertebrata</taxon>
        <taxon>Euteleostomi</taxon>
        <taxon>Archelosauria</taxon>
        <taxon>Testudinata</taxon>
        <taxon>Testudines</taxon>
        <taxon>Cryptodira</taxon>
        <taxon>Durocryptodira</taxon>
        <taxon>Testudinoidea</taxon>
        <taxon>Geoemydidae</taxon>
        <taxon>Geoemydinae</taxon>
        <taxon>Mauremys</taxon>
    </lineage>
</organism>
<keyword evidence="1" id="KW-0472">Membrane</keyword>
<gene>
    <name evidence="2" type="ORF">KIL84_006325</name>
</gene>
<keyword evidence="1" id="KW-1133">Transmembrane helix</keyword>
<evidence type="ECO:0000313" key="3">
    <source>
        <dbReference type="Proteomes" id="UP000827986"/>
    </source>
</evidence>
<dbReference type="InterPro" id="IPR030417">
    <property type="entry name" value="MS4A"/>
</dbReference>
<dbReference type="AlphaFoldDB" id="A0A9D3WZ40"/>
<proteinExistence type="predicted"/>
<dbReference type="OrthoDB" id="9426376at2759"/>
<feature type="transmembrane region" description="Helical" evidence="1">
    <location>
        <begin position="18"/>
        <end position="39"/>
    </location>
</feature>
<dbReference type="PANTHER" id="PTHR23320:SF128">
    <property type="entry name" value="MEMBRANE-SPANNING 4-DOMAINS SUBFAMILY A MEMBER 4A"/>
    <property type="match status" value="1"/>
</dbReference>
<evidence type="ECO:0000256" key="1">
    <source>
        <dbReference type="SAM" id="Phobius"/>
    </source>
</evidence>
<keyword evidence="1" id="KW-0812">Transmembrane</keyword>
<dbReference type="Proteomes" id="UP000827986">
    <property type="component" value="Unassembled WGS sequence"/>
</dbReference>
<comment type="caution">
    <text evidence="2">The sequence shown here is derived from an EMBL/GenBank/DDBJ whole genome shotgun (WGS) entry which is preliminary data.</text>
</comment>
<protein>
    <submittedName>
        <fullName evidence="2">Uncharacterized protein</fullName>
    </submittedName>
</protein>
<feature type="transmembrane region" description="Helical" evidence="1">
    <location>
        <begin position="135"/>
        <end position="153"/>
    </location>
</feature>
<keyword evidence="3" id="KW-1185">Reference proteome</keyword>